<dbReference type="EMBL" id="CP128355">
    <property type="protein sequence ID" value="XAF70883.1"/>
    <property type="molecule type" value="Genomic_DNA"/>
</dbReference>
<accession>A0ABZ3EE43</accession>
<organism evidence="10 11">
    <name type="scientific">Staphylococcus hsinchuensis</name>
    <dbReference type="NCBI Taxonomy" id="3051183"/>
    <lineage>
        <taxon>Bacteria</taxon>
        <taxon>Bacillati</taxon>
        <taxon>Bacillota</taxon>
        <taxon>Bacilli</taxon>
        <taxon>Bacillales</taxon>
        <taxon>Staphylococcaceae</taxon>
        <taxon>Staphylococcus</taxon>
    </lineage>
</organism>
<protein>
    <recommendedName>
        <fullName evidence="5 9">Alpha-acetolactate decarboxylase</fullName>
        <ecNumber evidence="4 9">4.1.1.5</ecNumber>
    </recommendedName>
</protein>
<evidence type="ECO:0000256" key="4">
    <source>
        <dbReference type="ARBA" id="ARBA00013204"/>
    </source>
</evidence>
<keyword evidence="8 9" id="KW-0456">Lyase</keyword>
<dbReference type="Gene3D" id="3.30.1330.80">
    <property type="entry name" value="Hypothetical protein, similar to alpha- acetolactate decarboxylase, domain 2"/>
    <property type="match status" value="2"/>
</dbReference>
<comment type="similarity">
    <text evidence="3 9">Belongs to the alpha-acetolactate decarboxylase family.</text>
</comment>
<evidence type="ECO:0000256" key="9">
    <source>
        <dbReference type="PIRNR" id="PIRNR001332"/>
    </source>
</evidence>
<gene>
    <name evidence="10" type="primary">budA</name>
    <name evidence="10" type="ORF">QQM35_01830</name>
</gene>
<comment type="pathway">
    <text evidence="2 9">Polyol metabolism; (R,R)-butane-2,3-diol biosynthesis; (R,R)-butane-2,3-diol from pyruvate: step 2/3.</text>
</comment>
<sequence length="232" mass="25973">MLYQHGTLGTLMAGLLEGTSTIDDILKHGDLGIGTLSGSDGEVIILDRIAYHANEYGEFKRLEGSELTPYAAVTPFKVDKSFEVRNITDDEAILNEVVDRAKTQNAFIAVKITGKFEMMHVRMMPKQNPPYEKLIESAKRQPEFKYEQVDGTVVGFYAPYLFHGIAAGGFHLHFVDDARTVGGHVLDFELNKGIVEISDIETLEQHFPVDNQAFRDTEIDYSTVNEDIKEAE</sequence>
<comment type="catalytic activity">
    <reaction evidence="1 9">
        <text>(2S)-2-acetolactate + H(+) = (R)-acetoin + CO2</text>
        <dbReference type="Rhea" id="RHEA:21580"/>
        <dbReference type="ChEBI" id="CHEBI:15378"/>
        <dbReference type="ChEBI" id="CHEBI:15686"/>
        <dbReference type="ChEBI" id="CHEBI:16526"/>
        <dbReference type="ChEBI" id="CHEBI:58476"/>
        <dbReference type="EC" id="4.1.1.5"/>
    </reaction>
</comment>
<keyword evidence="6 9" id="KW-0210">Decarboxylase</keyword>
<name>A0ABZ3EE43_9STAP</name>
<dbReference type="PANTHER" id="PTHR35524">
    <property type="entry name" value="ALPHA-ACETOLACTATE DECARBOXYLASE"/>
    <property type="match status" value="1"/>
</dbReference>
<dbReference type="GO" id="GO:0047605">
    <property type="term" value="F:acetolactate decarboxylase activity"/>
    <property type="evidence" value="ECO:0007669"/>
    <property type="project" value="UniProtKB-EC"/>
</dbReference>
<keyword evidence="11" id="KW-1185">Reference proteome</keyword>
<evidence type="ECO:0000256" key="7">
    <source>
        <dbReference type="ARBA" id="ARBA00023061"/>
    </source>
</evidence>
<evidence type="ECO:0000313" key="10">
    <source>
        <dbReference type="EMBL" id="XAF70883.1"/>
    </source>
</evidence>
<proteinExistence type="inferred from homology"/>
<dbReference type="CDD" id="cd17299">
    <property type="entry name" value="acetolactate_decarboxylase"/>
    <property type="match status" value="1"/>
</dbReference>
<dbReference type="PIRSF" id="PIRSF001332">
    <property type="entry name" value="Acetolac_decarb"/>
    <property type="match status" value="1"/>
</dbReference>
<dbReference type="PANTHER" id="PTHR35524:SF1">
    <property type="entry name" value="ALPHA-ACETOLACTATE DECARBOXYLASE"/>
    <property type="match status" value="1"/>
</dbReference>
<dbReference type="Pfam" id="PF03306">
    <property type="entry name" value="AAL_decarboxy"/>
    <property type="match status" value="1"/>
</dbReference>
<dbReference type="Proteomes" id="UP001436297">
    <property type="component" value="Chromosome"/>
</dbReference>
<evidence type="ECO:0000256" key="6">
    <source>
        <dbReference type="ARBA" id="ARBA00022793"/>
    </source>
</evidence>
<evidence type="ECO:0000256" key="3">
    <source>
        <dbReference type="ARBA" id="ARBA00007106"/>
    </source>
</evidence>
<reference evidence="10 11" key="1">
    <citation type="journal article" date="2024" name="Pathogens">
        <title>Staphylococcus hsinchuensis sp. nov., Isolated from Soymilk.</title>
        <authorList>
            <person name="Wang Y.T."/>
            <person name="Lin Y.C."/>
            <person name="Hsieh Y.H."/>
            <person name="Lin Y.T."/>
            <person name="Hamada M."/>
            <person name="Chen C.C."/>
            <person name="Liou J.S."/>
            <person name="Lee A.Y."/>
            <person name="Zhang W.L."/>
            <person name="Chen Y.T."/>
            <person name="Huang C.H."/>
        </authorList>
    </citation>
    <scope>NUCLEOTIDE SEQUENCE [LARGE SCALE GENOMIC DNA]</scope>
    <source>
        <strain evidence="10 11">H164</strain>
    </source>
</reference>
<keyword evidence="7 9" id="KW-0005">Acetoin biosynthesis</keyword>
<dbReference type="InterPro" id="IPR005128">
    <property type="entry name" value="Acetolactate_a_deCO2ase"/>
</dbReference>
<evidence type="ECO:0000256" key="5">
    <source>
        <dbReference type="ARBA" id="ARBA00020164"/>
    </source>
</evidence>
<dbReference type="SUPFAM" id="SSF117856">
    <property type="entry name" value="AF0104/ALDC/Ptd012-like"/>
    <property type="match status" value="1"/>
</dbReference>
<evidence type="ECO:0000313" key="11">
    <source>
        <dbReference type="Proteomes" id="UP001436297"/>
    </source>
</evidence>
<evidence type="ECO:0000256" key="2">
    <source>
        <dbReference type="ARBA" id="ARBA00005170"/>
    </source>
</evidence>
<dbReference type="NCBIfam" id="TIGR01252">
    <property type="entry name" value="acetolac_decarb"/>
    <property type="match status" value="1"/>
</dbReference>
<dbReference type="EC" id="4.1.1.5" evidence="4 9"/>
<evidence type="ECO:0000256" key="8">
    <source>
        <dbReference type="ARBA" id="ARBA00023239"/>
    </source>
</evidence>
<dbReference type="RefSeq" id="WP_342610456.1">
    <property type="nucleotide sequence ID" value="NZ_CP128355.1"/>
</dbReference>
<evidence type="ECO:0000256" key="1">
    <source>
        <dbReference type="ARBA" id="ARBA00001784"/>
    </source>
</evidence>